<dbReference type="PANTHER" id="PTHR21089">
    <property type="entry name" value="SHIKIMATE DEHYDROGENASE"/>
    <property type="match status" value="1"/>
</dbReference>
<organism evidence="5 6">
    <name type="scientific">Aureimonas flava</name>
    <dbReference type="NCBI Taxonomy" id="2320271"/>
    <lineage>
        <taxon>Bacteria</taxon>
        <taxon>Pseudomonadati</taxon>
        <taxon>Pseudomonadota</taxon>
        <taxon>Alphaproteobacteria</taxon>
        <taxon>Hyphomicrobiales</taxon>
        <taxon>Aurantimonadaceae</taxon>
        <taxon>Aureimonas</taxon>
    </lineage>
</organism>
<feature type="domain" description="Shikimate dehydrogenase substrate binding N-terminal" evidence="4">
    <location>
        <begin position="21"/>
        <end position="102"/>
    </location>
</feature>
<dbReference type="Pfam" id="PF08501">
    <property type="entry name" value="Shikimate_dh_N"/>
    <property type="match status" value="1"/>
</dbReference>
<dbReference type="Proteomes" id="UP000265750">
    <property type="component" value="Unassembled WGS sequence"/>
</dbReference>
<reference evidence="6" key="1">
    <citation type="submission" date="2018-09" db="EMBL/GenBank/DDBJ databases">
        <authorList>
            <person name="Tuo L."/>
        </authorList>
    </citation>
    <scope>NUCLEOTIDE SEQUENCE [LARGE SCALE GENOMIC DNA]</scope>
    <source>
        <strain evidence="6">M2BS4Y-1</strain>
    </source>
</reference>
<protein>
    <submittedName>
        <fullName evidence="5">Shikimate dehydrogenase</fullName>
    </submittedName>
</protein>
<dbReference type="OrthoDB" id="7873617at2"/>
<accession>A0A3A1WTZ7</accession>
<dbReference type="SUPFAM" id="SSF51735">
    <property type="entry name" value="NAD(P)-binding Rossmann-fold domains"/>
    <property type="match status" value="1"/>
</dbReference>
<name>A0A3A1WTZ7_9HYPH</name>
<dbReference type="RefSeq" id="WP_119539581.1">
    <property type="nucleotide sequence ID" value="NZ_QYRN01000004.1"/>
</dbReference>
<dbReference type="InterPro" id="IPR036291">
    <property type="entry name" value="NAD(P)-bd_dom_sf"/>
</dbReference>
<dbReference type="InterPro" id="IPR046346">
    <property type="entry name" value="Aminoacid_DH-like_N_sf"/>
</dbReference>
<dbReference type="PANTHER" id="PTHR21089:SF1">
    <property type="entry name" value="BIFUNCTIONAL 3-DEHYDROQUINATE DEHYDRATASE_SHIKIMATE DEHYDROGENASE, CHLOROPLASTIC"/>
    <property type="match status" value="1"/>
</dbReference>
<dbReference type="InterPro" id="IPR022893">
    <property type="entry name" value="Shikimate_DH_fam"/>
</dbReference>
<evidence type="ECO:0000256" key="3">
    <source>
        <dbReference type="ARBA" id="ARBA00023141"/>
    </source>
</evidence>
<dbReference type="EMBL" id="QYRN01000004">
    <property type="protein sequence ID" value="RIY01401.1"/>
    <property type="molecule type" value="Genomic_DNA"/>
</dbReference>
<dbReference type="GO" id="GO:0004764">
    <property type="term" value="F:shikimate 3-dehydrogenase (NADP+) activity"/>
    <property type="evidence" value="ECO:0007669"/>
    <property type="project" value="InterPro"/>
</dbReference>
<keyword evidence="2" id="KW-0560">Oxidoreductase</keyword>
<comment type="caution">
    <text evidence="5">The sequence shown here is derived from an EMBL/GenBank/DDBJ whole genome shotgun (WGS) entry which is preliminary data.</text>
</comment>
<dbReference type="InterPro" id="IPR013708">
    <property type="entry name" value="Shikimate_DH-bd_N"/>
</dbReference>
<evidence type="ECO:0000313" key="5">
    <source>
        <dbReference type="EMBL" id="RIY01401.1"/>
    </source>
</evidence>
<proteinExistence type="predicted"/>
<dbReference type="GO" id="GO:0005829">
    <property type="term" value="C:cytosol"/>
    <property type="evidence" value="ECO:0007669"/>
    <property type="project" value="TreeGrafter"/>
</dbReference>
<keyword evidence="6" id="KW-1185">Reference proteome</keyword>
<evidence type="ECO:0000313" key="6">
    <source>
        <dbReference type="Proteomes" id="UP000265750"/>
    </source>
</evidence>
<dbReference type="Gene3D" id="3.40.50.720">
    <property type="entry name" value="NAD(P)-binding Rossmann-like Domain"/>
    <property type="match status" value="1"/>
</dbReference>
<evidence type="ECO:0000259" key="4">
    <source>
        <dbReference type="Pfam" id="PF08501"/>
    </source>
</evidence>
<keyword evidence="3" id="KW-0028">Amino-acid biosynthesis</keyword>
<dbReference type="GO" id="GO:0019632">
    <property type="term" value="P:shikimate metabolic process"/>
    <property type="evidence" value="ECO:0007669"/>
    <property type="project" value="TreeGrafter"/>
</dbReference>
<evidence type="ECO:0000256" key="2">
    <source>
        <dbReference type="ARBA" id="ARBA00023002"/>
    </source>
</evidence>
<dbReference type="GO" id="GO:0009073">
    <property type="term" value="P:aromatic amino acid family biosynthetic process"/>
    <property type="evidence" value="ECO:0007669"/>
    <property type="project" value="UniProtKB-KW"/>
</dbReference>
<keyword evidence="3" id="KW-0057">Aromatic amino acid biosynthesis</keyword>
<gene>
    <name evidence="5" type="ORF">D3218_08565</name>
</gene>
<evidence type="ECO:0000256" key="1">
    <source>
        <dbReference type="ARBA" id="ARBA00004871"/>
    </source>
</evidence>
<dbReference type="GO" id="GO:0009423">
    <property type="term" value="P:chorismate biosynthetic process"/>
    <property type="evidence" value="ECO:0007669"/>
    <property type="project" value="TreeGrafter"/>
</dbReference>
<dbReference type="SUPFAM" id="SSF53223">
    <property type="entry name" value="Aminoacid dehydrogenase-like, N-terminal domain"/>
    <property type="match status" value="1"/>
</dbReference>
<dbReference type="Gene3D" id="3.40.50.10860">
    <property type="entry name" value="Leucine Dehydrogenase, chain A, domain 1"/>
    <property type="match status" value="1"/>
</dbReference>
<comment type="pathway">
    <text evidence="1">Metabolic intermediate biosynthesis; chorismate biosynthesis; chorismate from D-erythrose 4-phosphate and phosphoenolpyruvate: step 4/7.</text>
</comment>
<dbReference type="GO" id="GO:0050661">
    <property type="term" value="F:NADP binding"/>
    <property type="evidence" value="ECO:0007669"/>
    <property type="project" value="TreeGrafter"/>
</dbReference>
<dbReference type="AlphaFoldDB" id="A0A3A1WTZ7"/>
<sequence length="285" mass="29035">MSAPRPDLPAAFTGRTRLSFLIGTPIAQVLAPGRMSALMASRGHDGILVPLEVRPDDLADTVSALRRSPSVDAILATLPHKRTLSAFCERLSDPSRMLGAVNATRRAADGVWEGDNFDGEGMSRAIETAGARIEGATIHMVGAGAAGTAIAVSLLARGARRLTFNDVQPEAELALASLLEPLFPGRSVAMPVEAAADAAIVVNASHCGLKASDPLPVPAACLAAGQTVADVITDPLETPLLRNASAKGCRTVDGGAMLAGQLDLLLAFIRGSPLTGAGDGPGAAA</sequence>